<dbReference type="AlphaFoldDB" id="A0A9P7HL66"/>
<reference evidence="1" key="1">
    <citation type="journal article" date="2020" name="bioRxiv">
        <title>Historical genomics reveals the evolutionary mechanisms behind multiple outbreaks of the host-specific coffee wilt pathogen Fusarium xylarioides.</title>
        <authorList>
            <person name="Peck D."/>
            <person name="Nowell R.W."/>
            <person name="Flood J."/>
            <person name="Ryan M.J."/>
            <person name="Barraclough T.G."/>
        </authorList>
    </citation>
    <scope>NUCLEOTIDE SEQUENCE</scope>
    <source>
        <strain evidence="1">IMI 127659i</strain>
    </source>
</reference>
<evidence type="ECO:0000313" key="1">
    <source>
        <dbReference type="EMBL" id="KAG5761552.1"/>
    </source>
</evidence>
<keyword evidence="2" id="KW-1185">Reference proteome</keyword>
<organism evidence="1 2">
    <name type="scientific">Fusarium xylarioides</name>
    <dbReference type="NCBI Taxonomy" id="221167"/>
    <lineage>
        <taxon>Eukaryota</taxon>
        <taxon>Fungi</taxon>
        <taxon>Dikarya</taxon>
        <taxon>Ascomycota</taxon>
        <taxon>Pezizomycotina</taxon>
        <taxon>Sordariomycetes</taxon>
        <taxon>Hypocreomycetidae</taxon>
        <taxon>Hypocreales</taxon>
        <taxon>Nectriaceae</taxon>
        <taxon>Fusarium</taxon>
        <taxon>Fusarium fujikuroi species complex</taxon>
    </lineage>
</organism>
<protein>
    <submittedName>
        <fullName evidence="1">Uncharacterized protein</fullName>
    </submittedName>
</protein>
<dbReference type="Proteomes" id="UP000750502">
    <property type="component" value="Unassembled WGS sequence"/>
</dbReference>
<comment type="caution">
    <text evidence="1">The sequence shown here is derived from an EMBL/GenBank/DDBJ whole genome shotgun (WGS) entry which is preliminary data.</text>
</comment>
<sequence length="205" mass="23521">MMHTGLSHFTGRRLPTIWSCFQESSLSYHGSATSFTAIDGILIKDWAKQLDEWLQEFKGKMTEPDDQSSKLVLRHITSNEQEELLLSARATLKLHQHDDSIWANWDLIMITWAALIVLQGLQGGVGEIDDMRNIRLHLDILKQKNEPKPSLCDKLIARLEDSLQDISTPDFTYVQPGHPTVMDPTFDYSWQLFDQVNLQQIQFPG</sequence>
<evidence type="ECO:0000313" key="2">
    <source>
        <dbReference type="Proteomes" id="UP000750502"/>
    </source>
</evidence>
<proteinExistence type="predicted"/>
<dbReference type="OrthoDB" id="39175at2759"/>
<accession>A0A9P7HL66</accession>
<gene>
    <name evidence="1" type="ORF">H9Q72_010351</name>
</gene>
<dbReference type="EMBL" id="JADFTT010000443">
    <property type="protein sequence ID" value="KAG5761552.1"/>
    <property type="molecule type" value="Genomic_DNA"/>
</dbReference>
<reference evidence="1" key="2">
    <citation type="submission" date="2020-10" db="EMBL/GenBank/DDBJ databases">
        <authorList>
            <person name="Peck L.D."/>
            <person name="Nowell R.W."/>
            <person name="Flood J."/>
            <person name="Ryan M.J."/>
            <person name="Barraclough T.G."/>
        </authorList>
    </citation>
    <scope>NUCLEOTIDE SEQUENCE</scope>
    <source>
        <strain evidence="1">IMI 127659i</strain>
    </source>
</reference>
<name>A0A9P7HL66_9HYPO</name>